<dbReference type="STRING" id="1799789.AX660_00555"/>
<accession>A0A136A7E1</accession>
<gene>
    <name evidence="4" type="ORF">AX660_00555</name>
</gene>
<dbReference type="InterPro" id="IPR011335">
    <property type="entry name" value="Restrct_endonuc-II-like"/>
</dbReference>
<evidence type="ECO:0000259" key="2">
    <source>
        <dbReference type="Pfam" id="PF01396"/>
    </source>
</evidence>
<dbReference type="InterPro" id="IPR013498">
    <property type="entry name" value="Topo_IA_Znf"/>
</dbReference>
<dbReference type="InterPro" id="IPR052906">
    <property type="entry name" value="Type_IV_Methyl-Rstrct_Enzyme"/>
</dbReference>
<keyword evidence="1" id="KW-0812">Transmembrane</keyword>
<protein>
    <recommendedName>
        <fullName evidence="6">Restriction endonuclease</fullName>
    </recommendedName>
</protein>
<dbReference type="OrthoDB" id="5782056at2"/>
<evidence type="ECO:0000259" key="3">
    <source>
        <dbReference type="Pfam" id="PF04471"/>
    </source>
</evidence>
<dbReference type="GO" id="GO:0003677">
    <property type="term" value="F:DNA binding"/>
    <property type="evidence" value="ECO:0007669"/>
    <property type="project" value="InterPro"/>
</dbReference>
<evidence type="ECO:0000256" key="1">
    <source>
        <dbReference type="SAM" id="Phobius"/>
    </source>
</evidence>
<proteinExistence type="predicted"/>
<dbReference type="Pfam" id="PF01396">
    <property type="entry name" value="Zn_ribbon_Top1"/>
    <property type="match status" value="1"/>
</dbReference>
<evidence type="ECO:0008006" key="6">
    <source>
        <dbReference type="Google" id="ProtNLM"/>
    </source>
</evidence>
<dbReference type="AlphaFoldDB" id="A0A136A7E1"/>
<keyword evidence="5" id="KW-1185">Reference proteome</keyword>
<dbReference type="GO" id="GO:0009307">
    <property type="term" value="P:DNA restriction-modification system"/>
    <property type="evidence" value="ECO:0007669"/>
    <property type="project" value="InterPro"/>
</dbReference>
<dbReference type="InterPro" id="IPR007560">
    <property type="entry name" value="Restrct_endonuc_IV_Mrr"/>
</dbReference>
<dbReference type="GO" id="GO:0003916">
    <property type="term" value="F:DNA topoisomerase activity"/>
    <property type="evidence" value="ECO:0007669"/>
    <property type="project" value="InterPro"/>
</dbReference>
<dbReference type="GO" id="GO:0006265">
    <property type="term" value="P:DNA topological change"/>
    <property type="evidence" value="ECO:0007669"/>
    <property type="project" value="InterPro"/>
</dbReference>
<sequence>MRKGQPKLFDLLLDAPWWVSVLLAACTYLTFAFIFPLIETNNPFINMFKAAFTNMGPFLSALLLLPAPFAYFNGRRKRQLVDVQSDIDSIKALSWKAFEELVAEAYRRQGYRVIENGFGPDGGVDVKLFKDNVVTLVQCKQWRSKNVGVSVIREMFGVLTAQQAQKVIVICCGGFTADAVAFADGKPIQLIGGTELLTMVKNVQVELVMQQVSNTAELVTAINNLCPKCGAHLVERQAKRGVNIGNSFLGCSAFPKCRFTKDSANLLKIQGQK</sequence>
<dbReference type="PROSITE" id="PS51257">
    <property type="entry name" value="PROKAR_LIPOPROTEIN"/>
    <property type="match status" value="1"/>
</dbReference>
<evidence type="ECO:0000313" key="4">
    <source>
        <dbReference type="EMBL" id="KXI31050.1"/>
    </source>
</evidence>
<keyword evidence="1" id="KW-0472">Membrane</keyword>
<dbReference type="Pfam" id="PF04471">
    <property type="entry name" value="Mrr_cat"/>
    <property type="match status" value="1"/>
</dbReference>
<dbReference type="GO" id="GO:0015666">
    <property type="term" value="F:restriction endodeoxyribonuclease activity"/>
    <property type="evidence" value="ECO:0007669"/>
    <property type="project" value="TreeGrafter"/>
</dbReference>
<organism evidence="4 5">
    <name type="scientific">Paraglaciecola hydrolytica</name>
    <dbReference type="NCBI Taxonomy" id="1799789"/>
    <lineage>
        <taxon>Bacteria</taxon>
        <taxon>Pseudomonadati</taxon>
        <taxon>Pseudomonadota</taxon>
        <taxon>Gammaproteobacteria</taxon>
        <taxon>Alteromonadales</taxon>
        <taxon>Alteromonadaceae</taxon>
        <taxon>Paraglaciecola</taxon>
    </lineage>
</organism>
<feature type="domain" description="Restriction endonuclease type IV Mrr" evidence="3">
    <location>
        <begin position="90"/>
        <end position="199"/>
    </location>
</feature>
<dbReference type="Proteomes" id="UP000070299">
    <property type="component" value="Unassembled WGS sequence"/>
</dbReference>
<dbReference type="PANTHER" id="PTHR30015">
    <property type="entry name" value="MRR RESTRICTION SYSTEM PROTEIN"/>
    <property type="match status" value="1"/>
</dbReference>
<dbReference type="RefSeq" id="WP_068371122.1">
    <property type="nucleotide sequence ID" value="NZ_LSNE01000001.1"/>
</dbReference>
<reference evidence="5" key="1">
    <citation type="submission" date="2016-02" db="EMBL/GenBank/DDBJ databases">
        <authorList>
            <person name="Schultz-Johansen M."/>
            <person name="Glaring M.A."/>
            <person name="Bech P.K."/>
            <person name="Stougaard P."/>
        </authorList>
    </citation>
    <scope>NUCLEOTIDE SEQUENCE [LARGE SCALE GENOMIC DNA]</scope>
    <source>
        <strain evidence="5">S66</strain>
    </source>
</reference>
<evidence type="ECO:0000313" key="5">
    <source>
        <dbReference type="Proteomes" id="UP000070299"/>
    </source>
</evidence>
<name>A0A136A7E1_9ALTE</name>
<dbReference type="Gene3D" id="3.30.65.10">
    <property type="entry name" value="Bacterial Topoisomerase I, domain 1"/>
    <property type="match status" value="1"/>
</dbReference>
<dbReference type="PANTHER" id="PTHR30015:SF7">
    <property type="entry name" value="TYPE IV METHYL-DIRECTED RESTRICTION ENZYME ECOKMRR"/>
    <property type="match status" value="1"/>
</dbReference>
<dbReference type="SUPFAM" id="SSF57783">
    <property type="entry name" value="Zinc beta-ribbon"/>
    <property type="match status" value="1"/>
</dbReference>
<feature type="domain" description="DNA topoisomerase type IA zn finger" evidence="2">
    <location>
        <begin position="224"/>
        <end position="262"/>
    </location>
</feature>
<dbReference type="SUPFAM" id="SSF52980">
    <property type="entry name" value="Restriction endonuclease-like"/>
    <property type="match status" value="1"/>
</dbReference>
<dbReference type="EMBL" id="LSNE01000001">
    <property type="protein sequence ID" value="KXI31050.1"/>
    <property type="molecule type" value="Genomic_DNA"/>
</dbReference>
<dbReference type="InterPro" id="IPR011856">
    <property type="entry name" value="tRNA_endonuc-like_dom_sf"/>
</dbReference>
<dbReference type="GO" id="GO:0005694">
    <property type="term" value="C:chromosome"/>
    <property type="evidence" value="ECO:0007669"/>
    <property type="project" value="InterPro"/>
</dbReference>
<keyword evidence="1" id="KW-1133">Transmembrane helix</keyword>
<feature type="transmembrane region" description="Helical" evidence="1">
    <location>
        <begin position="12"/>
        <end position="38"/>
    </location>
</feature>
<comment type="caution">
    <text evidence="4">The sequence shown here is derived from an EMBL/GenBank/DDBJ whole genome shotgun (WGS) entry which is preliminary data.</text>
</comment>
<dbReference type="Gene3D" id="3.40.1350.10">
    <property type="match status" value="1"/>
</dbReference>
<feature type="transmembrane region" description="Helical" evidence="1">
    <location>
        <begin position="50"/>
        <end position="72"/>
    </location>
</feature>